<dbReference type="FunFam" id="3.40.30.10:FF:000001">
    <property type="entry name" value="Thioredoxin"/>
    <property type="match status" value="1"/>
</dbReference>
<dbReference type="GO" id="GO:0015035">
    <property type="term" value="F:protein-disulfide reductase activity"/>
    <property type="evidence" value="ECO:0007669"/>
    <property type="project" value="UniProtKB-UniRule"/>
</dbReference>
<dbReference type="EMBL" id="QOCV01000009">
    <property type="protein sequence ID" value="RHW53899.1"/>
    <property type="molecule type" value="Genomic_DNA"/>
</dbReference>
<feature type="domain" description="Thioredoxin" evidence="11">
    <location>
        <begin position="1"/>
        <end position="103"/>
    </location>
</feature>
<dbReference type="SUPFAM" id="SSF52833">
    <property type="entry name" value="Thioredoxin-like"/>
    <property type="match status" value="1"/>
</dbReference>
<evidence type="ECO:0000259" key="11">
    <source>
        <dbReference type="PROSITE" id="PS51352"/>
    </source>
</evidence>
<evidence type="ECO:0000256" key="9">
    <source>
        <dbReference type="PIRSR" id="PIRSR000077-1"/>
    </source>
</evidence>
<dbReference type="GO" id="GO:0045454">
    <property type="term" value="P:cell redox homeostasis"/>
    <property type="evidence" value="ECO:0007669"/>
    <property type="project" value="TreeGrafter"/>
</dbReference>
<evidence type="ECO:0000256" key="4">
    <source>
        <dbReference type="ARBA" id="ARBA00022982"/>
    </source>
</evidence>
<dbReference type="Proteomes" id="UP000283380">
    <property type="component" value="Unassembled WGS sequence"/>
</dbReference>
<dbReference type="CDD" id="cd02947">
    <property type="entry name" value="TRX_family"/>
    <property type="match status" value="1"/>
</dbReference>
<comment type="similarity">
    <text evidence="1 8">Belongs to the thioredoxin family.</text>
</comment>
<evidence type="ECO:0000313" key="17">
    <source>
        <dbReference type="Proteomes" id="UP000283380"/>
    </source>
</evidence>
<dbReference type="PROSITE" id="PS00194">
    <property type="entry name" value="THIOREDOXIN_1"/>
    <property type="match status" value="1"/>
</dbReference>
<feature type="site" description="Deprotonates C-terminal active site Cys" evidence="9">
    <location>
        <position position="22"/>
    </location>
</feature>
<evidence type="ECO:0000256" key="3">
    <source>
        <dbReference type="ARBA" id="ARBA00022448"/>
    </source>
</evidence>
<dbReference type="InterPro" id="IPR036249">
    <property type="entry name" value="Thioredoxin-like_sf"/>
</dbReference>
<dbReference type="PROSITE" id="PS51352">
    <property type="entry name" value="THIOREDOXIN_2"/>
    <property type="match status" value="1"/>
</dbReference>
<dbReference type="NCBIfam" id="TIGR01068">
    <property type="entry name" value="thioredoxin"/>
    <property type="match status" value="1"/>
</dbReference>
<evidence type="ECO:0000313" key="14">
    <source>
        <dbReference type="EMBL" id="SFD53979.1"/>
    </source>
</evidence>
<dbReference type="InterPro" id="IPR005746">
    <property type="entry name" value="Thioredoxin"/>
</dbReference>
<feature type="active site" description="Nucleophile" evidence="9">
    <location>
        <position position="31"/>
    </location>
</feature>
<keyword evidence="5 10" id="KW-1015">Disulfide bond</keyword>
<dbReference type="RefSeq" id="WP_090093615.1">
    <property type="nucleotide sequence ID" value="NZ_CBCRVU010000005.1"/>
</dbReference>
<dbReference type="InterPro" id="IPR013766">
    <property type="entry name" value="Thioredoxin_domain"/>
</dbReference>
<evidence type="ECO:0000256" key="8">
    <source>
        <dbReference type="PIRNR" id="PIRNR000077"/>
    </source>
</evidence>
<proteinExistence type="inferred from homology"/>
<evidence type="ECO:0000256" key="2">
    <source>
        <dbReference type="ARBA" id="ARBA00020570"/>
    </source>
</evidence>
<dbReference type="Gene3D" id="3.40.30.10">
    <property type="entry name" value="Glutaredoxin"/>
    <property type="match status" value="1"/>
</dbReference>
<evidence type="ECO:0000313" key="13">
    <source>
        <dbReference type="EMBL" id="RHW53899.1"/>
    </source>
</evidence>
<dbReference type="Proteomes" id="UP000199599">
    <property type="component" value="Unassembled WGS sequence"/>
</dbReference>
<keyword evidence="17" id="KW-1185">Reference proteome</keyword>
<accession>A0A1I1T5S0</accession>
<dbReference type="InterPro" id="IPR017937">
    <property type="entry name" value="Thioredoxin_CS"/>
</dbReference>
<dbReference type="PIRSF" id="PIRSF000077">
    <property type="entry name" value="Thioredoxin"/>
    <property type="match status" value="1"/>
</dbReference>
<evidence type="ECO:0000256" key="7">
    <source>
        <dbReference type="NCBIfam" id="TIGR01068"/>
    </source>
</evidence>
<evidence type="ECO:0000313" key="16">
    <source>
        <dbReference type="Proteomes" id="UP000265862"/>
    </source>
</evidence>
<dbReference type="EMBL" id="QOCU01000003">
    <property type="protein sequence ID" value="RHW52474.1"/>
    <property type="molecule type" value="Genomic_DNA"/>
</dbReference>
<organism evidence="14 15">
    <name type="scientific">Lactobacillus bombicola</name>
    <dbReference type="NCBI Taxonomy" id="1505723"/>
    <lineage>
        <taxon>Bacteria</taxon>
        <taxon>Bacillati</taxon>
        <taxon>Bacillota</taxon>
        <taxon>Bacilli</taxon>
        <taxon>Lactobacillales</taxon>
        <taxon>Lactobacillaceae</taxon>
        <taxon>Lactobacillus</taxon>
    </lineage>
</organism>
<feature type="disulfide bond" description="Redox-active" evidence="10">
    <location>
        <begin position="28"/>
        <end position="31"/>
    </location>
</feature>
<dbReference type="PRINTS" id="PR00421">
    <property type="entry name" value="THIOREDOXIN"/>
</dbReference>
<keyword evidence="4" id="KW-0249">Electron transport</keyword>
<evidence type="ECO:0000256" key="6">
    <source>
        <dbReference type="ARBA" id="ARBA00023284"/>
    </source>
</evidence>
<dbReference type="EMBL" id="FOMN01000007">
    <property type="protein sequence ID" value="SFD53979.1"/>
    <property type="molecule type" value="Genomic_DNA"/>
</dbReference>
<dbReference type="Proteomes" id="UP000265862">
    <property type="component" value="Unassembled WGS sequence"/>
</dbReference>
<dbReference type="GO" id="GO:0005829">
    <property type="term" value="C:cytosol"/>
    <property type="evidence" value="ECO:0007669"/>
    <property type="project" value="TreeGrafter"/>
</dbReference>
<evidence type="ECO:0000256" key="1">
    <source>
        <dbReference type="ARBA" id="ARBA00008987"/>
    </source>
</evidence>
<dbReference type="PANTHER" id="PTHR45663">
    <property type="entry name" value="GEO12009P1"/>
    <property type="match status" value="1"/>
</dbReference>
<reference evidence="14" key="1">
    <citation type="submission" date="2016-10" db="EMBL/GenBank/DDBJ databases">
        <authorList>
            <person name="de Groot N.N."/>
        </authorList>
    </citation>
    <scope>NUCLEOTIDE SEQUENCE [LARGE SCALE GENOMIC DNA]</scope>
    <source>
        <strain evidence="14">R-53102</strain>
    </source>
</reference>
<protein>
    <recommendedName>
        <fullName evidence="2 7">Thioredoxin</fullName>
    </recommendedName>
</protein>
<keyword evidence="6 10" id="KW-0676">Redox-active center</keyword>
<dbReference type="AlphaFoldDB" id="A0A1I1T5S0"/>
<dbReference type="PANTHER" id="PTHR45663:SF11">
    <property type="entry name" value="GEO12009P1"/>
    <property type="match status" value="1"/>
</dbReference>
<feature type="site" description="Contributes to redox potential value" evidence="9">
    <location>
        <position position="30"/>
    </location>
</feature>
<sequence>MVDELTDQNYETETKDGVVLIDFWATWCGPCKMQSPVIEELAEERQDVKFTQMDVDQNKATPSSLGIMAIPTLVIKKNGAIVDRLTGYTPKAKLNQILNQYTD</sequence>
<evidence type="ECO:0000313" key="12">
    <source>
        <dbReference type="EMBL" id="RHW52474.1"/>
    </source>
</evidence>
<evidence type="ECO:0000313" key="15">
    <source>
        <dbReference type="Proteomes" id="UP000199599"/>
    </source>
</evidence>
<evidence type="ECO:0000256" key="5">
    <source>
        <dbReference type="ARBA" id="ARBA00023157"/>
    </source>
</evidence>
<feature type="active site" description="Nucleophile" evidence="9">
    <location>
        <position position="28"/>
    </location>
</feature>
<reference evidence="16 17" key="3">
    <citation type="submission" date="2018-07" db="EMBL/GenBank/DDBJ databases">
        <title>Genome sequences of six Lactobacillus spp. isolated from bumble bee guts.</title>
        <authorList>
            <person name="Motta E.V.S."/>
            <person name="Moran N.A."/>
        </authorList>
    </citation>
    <scope>NUCLEOTIDE SEQUENCE [LARGE SCALE GENOMIC DNA]</scope>
    <source>
        <strain evidence="12 17">BI-4G</strain>
        <strain evidence="13 16">OCC3</strain>
    </source>
</reference>
<feature type="site" description="Contributes to redox potential value" evidence="9">
    <location>
        <position position="29"/>
    </location>
</feature>
<gene>
    <name evidence="12" type="primary">trxA</name>
    <name evidence="12" type="ORF">DS834_04445</name>
    <name evidence="13" type="ORF">DS835_06445</name>
    <name evidence="14" type="ORF">SAMN04487792_1305</name>
</gene>
<keyword evidence="3" id="KW-0813">Transport</keyword>
<evidence type="ECO:0000256" key="10">
    <source>
        <dbReference type="PIRSR" id="PIRSR000077-4"/>
    </source>
</evidence>
<dbReference type="Pfam" id="PF00085">
    <property type="entry name" value="Thioredoxin"/>
    <property type="match status" value="1"/>
</dbReference>
<reference evidence="15" key="2">
    <citation type="submission" date="2016-10" db="EMBL/GenBank/DDBJ databases">
        <authorList>
            <person name="Varghese N."/>
            <person name="Submissions S."/>
        </authorList>
    </citation>
    <scope>NUCLEOTIDE SEQUENCE [LARGE SCALE GENOMIC DNA]</scope>
    <source>
        <strain evidence="15">R-53102</strain>
    </source>
</reference>
<name>A0A1I1T5S0_9LACO</name>
<dbReference type="STRING" id="1505723.SAMN04487792_1305"/>